<gene>
    <name evidence="1" type="ORF">HPB47_016207</name>
</gene>
<accession>A0AC60QTH3</accession>
<sequence>MDKPAAGLHASYYVCSDHFAVHDFMDPGRMRLTKTAVPSVRSQEHWQFVICRDLVEASTSHGTPSDSQPVTLSRVAHDLVQASASYGTPSDLSPVTPFSFASSESAEASDVDCIKAANLEW</sequence>
<evidence type="ECO:0000313" key="1">
    <source>
        <dbReference type="EMBL" id="KAG0440707.1"/>
    </source>
</evidence>
<name>A0AC60QTH3_IXOPE</name>
<dbReference type="Proteomes" id="UP000805193">
    <property type="component" value="Unassembled WGS sequence"/>
</dbReference>
<organism evidence="1 2">
    <name type="scientific">Ixodes persulcatus</name>
    <name type="common">Taiga tick</name>
    <dbReference type="NCBI Taxonomy" id="34615"/>
    <lineage>
        <taxon>Eukaryota</taxon>
        <taxon>Metazoa</taxon>
        <taxon>Ecdysozoa</taxon>
        <taxon>Arthropoda</taxon>
        <taxon>Chelicerata</taxon>
        <taxon>Arachnida</taxon>
        <taxon>Acari</taxon>
        <taxon>Parasitiformes</taxon>
        <taxon>Ixodida</taxon>
        <taxon>Ixodoidea</taxon>
        <taxon>Ixodidae</taxon>
        <taxon>Ixodinae</taxon>
        <taxon>Ixodes</taxon>
    </lineage>
</organism>
<protein>
    <submittedName>
        <fullName evidence="1">Uncharacterized protein</fullName>
    </submittedName>
</protein>
<dbReference type="EMBL" id="JABSTQ010004897">
    <property type="protein sequence ID" value="KAG0440707.1"/>
    <property type="molecule type" value="Genomic_DNA"/>
</dbReference>
<evidence type="ECO:0000313" key="2">
    <source>
        <dbReference type="Proteomes" id="UP000805193"/>
    </source>
</evidence>
<proteinExistence type="predicted"/>
<comment type="caution">
    <text evidence="1">The sequence shown here is derived from an EMBL/GenBank/DDBJ whole genome shotgun (WGS) entry which is preliminary data.</text>
</comment>
<reference evidence="1 2" key="1">
    <citation type="journal article" date="2020" name="Cell">
        <title>Large-Scale Comparative Analyses of Tick Genomes Elucidate Their Genetic Diversity and Vector Capacities.</title>
        <authorList>
            <consortium name="Tick Genome and Microbiome Consortium (TIGMIC)"/>
            <person name="Jia N."/>
            <person name="Wang J."/>
            <person name="Shi W."/>
            <person name="Du L."/>
            <person name="Sun Y."/>
            <person name="Zhan W."/>
            <person name="Jiang J.F."/>
            <person name="Wang Q."/>
            <person name="Zhang B."/>
            <person name="Ji P."/>
            <person name="Bell-Sakyi L."/>
            <person name="Cui X.M."/>
            <person name="Yuan T.T."/>
            <person name="Jiang B.G."/>
            <person name="Yang W.F."/>
            <person name="Lam T.T."/>
            <person name="Chang Q.C."/>
            <person name="Ding S.J."/>
            <person name="Wang X.J."/>
            <person name="Zhu J.G."/>
            <person name="Ruan X.D."/>
            <person name="Zhao L."/>
            <person name="Wei J.T."/>
            <person name="Ye R.Z."/>
            <person name="Que T.C."/>
            <person name="Du C.H."/>
            <person name="Zhou Y.H."/>
            <person name="Cheng J.X."/>
            <person name="Dai P.F."/>
            <person name="Guo W.B."/>
            <person name="Han X.H."/>
            <person name="Huang E.J."/>
            <person name="Li L.F."/>
            <person name="Wei W."/>
            <person name="Gao Y.C."/>
            <person name="Liu J.Z."/>
            <person name="Shao H.Z."/>
            <person name="Wang X."/>
            <person name="Wang C.C."/>
            <person name="Yang T.C."/>
            <person name="Huo Q.B."/>
            <person name="Li W."/>
            <person name="Chen H.Y."/>
            <person name="Chen S.E."/>
            <person name="Zhou L.G."/>
            <person name="Ni X.B."/>
            <person name="Tian J.H."/>
            <person name="Sheng Y."/>
            <person name="Liu T."/>
            <person name="Pan Y.S."/>
            <person name="Xia L.Y."/>
            <person name="Li J."/>
            <person name="Zhao F."/>
            <person name="Cao W.C."/>
        </authorList>
    </citation>
    <scope>NUCLEOTIDE SEQUENCE [LARGE SCALE GENOMIC DNA]</scope>
    <source>
        <strain evidence="1">Iper-2018</strain>
    </source>
</reference>
<keyword evidence="2" id="KW-1185">Reference proteome</keyword>